<protein>
    <submittedName>
        <fullName evidence="1">Uncharacterized protein</fullName>
    </submittedName>
</protein>
<name>A0ABS0WX03_9FLAO</name>
<sequence length="200" mass="23848">MINKKFLIDEINKGCKLLFDSSFHLEPSTVNRFRITGNQSSKAVNNYKSIKEEINVIKWFDVFWIYLEIAFVEKNTFISLSVFQGKQMDNEKNQLFRAEWDDYNNDNEKHPQPHWHITSNQSIENTFKEYTDTFENEGFAELLQEEKTKIIDVNKIHFAMNGNWINDDNHIQSINDNSKIVKWFQGLFSHLRVQLEYVNK</sequence>
<gene>
    <name evidence="1" type="ORF">JBL43_19685</name>
</gene>
<dbReference type="Proteomes" id="UP000623301">
    <property type="component" value="Unassembled WGS sequence"/>
</dbReference>
<comment type="caution">
    <text evidence="1">The sequence shown here is derived from an EMBL/GenBank/DDBJ whole genome shotgun (WGS) entry which is preliminary data.</text>
</comment>
<evidence type="ECO:0000313" key="2">
    <source>
        <dbReference type="Proteomes" id="UP000623301"/>
    </source>
</evidence>
<dbReference type="EMBL" id="JAEHFJ010000016">
    <property type="protein sequence ID" value="MBJ2176482.1"/>
    <property type="molecule type" value="Genomic_DNA"/>
</dbReference>
<accession>A0ABS0WX03</accession>
<reference evidence="1 2" key="1">
    <citation type="submission" date="2020-12" db="EMBL/GenBank/DDBJ databases">
        <title>Aureibaculum luteum sp. nov. and Aureibaculum flavum sp. nov., novel members of the family Flavobacteriaceae isolated from Antarctic intertidal sediments.</title>
        <authorList>
            <person name="He X."/>
            <person name="Zhang X."/>
        </authorList>
    </citation>
    <scope>NUCLEOTIDE SEQUENCE [LARGE SCALE GENOMIC DNA]</scope>
    <source>
        <strain evidence="1 2">A20</strain>
    </source>
</reference>
<dbReference type="RefSeq" id="WP_198843070.1">
    <property type="nucleotide sequence ID" value="NZ_JAEHFJ010000016.1"/>
</dbReference>
<proteinExistence type="predicted"/>
<organism evidence="1 2">
    <name type="scientific">Aureibaculum flavum</name>
    <dbReference type="NCBI Taxonomy" id="2795986"/>
    <lineage>
        <taxon>Bacteria</taxon>
        <taxon>Pseudomonadati</taxon>
        <taxon>Bacteroidota</taxon>
        <taxon>Flavobacteriia</taxon>
        <taxon>Flavobacteriales</taxon>
        <taxon>Flavobacteriaceae</taxon>
        <taxon>Aureibaculum</taxon>
    </lineage>
</organism>
<keyword evidence="2" id="KW-1185">Reference proteome</keyword>
<evidence type="ECO:0000313" key="1">
    <source>
        <dbReference type="EMBL" id="MBJ2176482.1"/>
    </source>
</evidence>